<accession>A0A2W4V0V4</accession>
<keyword evidence="1" id="KW-0472">Membrane</keyword>
<reference evidence="3" key="1">
    <citation type="submission" date="2018-04" db="EMBL/GenBank/DDBJ databases">
        <authorList>
            <person name="Cornet L."/>
        </authorList>
    </citation>
    <scope>NUCLEOTIDE SEQUENCE [LARGE SCALE GENOMIC DNA]</scope>
</reference>
<protein>
    <recommendedName>
        <fullName evidence="4">DUF4381 domain-containing protein</fullName>
    </recommendedName>
</protein>
<sequence length="87" mass="10237">MDNAHFDPAHWSHWLLIACFLTISAWGLMLSWQWSAVNRTRRKWNQRLQAERRRTELARQLAVDSPAVLRSLPKVMQLSAARDALRK</sequence>
<organism evidence="2 3">
    <name type="scientific">Leptolyngbya foveolarum</name>
    <dbReference type="NCBI Taxonomy" id="47253"/>
    <lineage>
        <taxon>Bacteria</taxon>
        <taxon>Bacillati</taxon>
        <taxon>Cyanobacteriota</taxon>
        <taxon>Cyanophyceae</taxon>
        <taxon>Leptolyngbyales</taxon>
        <taxon>Leptolyngbyaceae</taxon>
        <taxon>Leptolyngbya group</taxon>
        <taxon>Leptolyngbya</taxon>
    </lineage>
</organism>
<keyword evidence="1" id="KW-1133">Transmembrane helix</keyword>
<gene>
    <name evidence="2" type="ORF">DCF25_02165</name>
</gene>
<comment type="caution">
    <text evidence="2">The sequence shown here is derived from an EMBL/GenBank/DDBJ whole genome shotgun (WGS) entry which is preliminary data.</text>
</comment>
<proteinExistence type="predicted"/>
<dbReference type="AlphaFoldDB" id="A0A2W4V0V4"/>
<dbReference type="Proteomes" id="UP000249354">
    <property type="component" value="Unassembled WGS sequence"/>
</dbReference>
<reference evidence="2 3" key="2">
    <citation type="submission" date="2018-06" db="EMBL/GenBank/DDBJ databases">
        <title>Metagenomic assembly of (sub)arctic Cyanobacteria and their associated microbiome from non-axenic cultures.</title>
        <authorList>
            <person name="Baurain D."/>
        </authorList>
    </citation>
    <scope>NUCLEOTIDE SEQUENCE [LARGE SCALE GENOMIC DNA]</scope>
    <source>
        <strain evidence="2">ULC129bin1</strain>
    </source>
</reference>
<evidence type="ECO:0000313" key="2">
    <source>
        <dbReference type="EMBL" id="PZO22739.1"/>
    </source>
</evidence>
<dbReference type="EMBL" id="QBMC01000007">
    <property type="protein sequence ID" value="PZO22739.1"/>
    <property type="molecule type" value="Genomic_DNA"/>
</dbReference>
<keyword evidence="1" id="KW-0812">Transmembrane</keyword>
<evidence type="ECO:0000256" key="1">
    <source>
        <dbReference type="SAM" id="Phobius"/>
    </source>
</evidence>
<evidence type="ECO:0008006" key="4">
    <source>
        <dbReference type="Google" id="ProtNLM"/>
    </source>
</evidence>
<feature type="transmembrane region" description="Helical" evidence="1">
    <location>
        <begin position="12"/>
        <end position="32"/>
    </location>
</feature>
<name>A0A2W4V0V4_9CYAN</name>
<evidence type="ECO:0000313" key="3">
    <source>
        <dbReference type="Proteomes" id="UP000249354"/>
    </source>
</evidence>